<dbReference type="Proteomes" id="UP000011550">
    <property type="component" value="Unassembled WGS sequence"/>
</dbReference>
<keyword evidence="3" id="KW-1185">Reference proteome</keyword>
<reference evidence="2 3" key="1">
    <citation type="journal article" date="2014" name="PLoS Genet.">
        <title>Phylogenetically driven sequencing of extremely halophilic archaea reveals strategies for static and dynamic osmo-response.</title>
        <authorList>
            <person name="Becker E.A."/>
            <person name="Seitzer P.M."/>
            <person name="Tritt A."/>
            <person name="Larsen D."/>
            <person name="Krusor M."/>
            <person name="Yao A.I."/>
            <person name="Wu D."/>
            <person name="Madern D."/>
            <person name="Eisen J.A."/>
            <person name="Darling A.E."/>
            <person name="Facciotti M.T."/>
        </authorList>
    </citation>
    <scope>NUCLEOTIDE SEQUENCE [LARGE SCALE GENOMIC DNA]</scope>
    <source>
        <strain evidence="2 3">ATCC BAA-1512</strain>
    </source>
</reference>
<accession>M0IFQ9</accession>
<sequence length="149" mass="15555">MSEDDTTRQTPPSPGDTFVRDAGVPNAGVVAPNHAAAEGAPEVDTGETESNSSGGFFASLFDSSATGPTVDQLAKEYPDLPRWSRYHLRMLIRVSGGDGTPPVVDGFVGTLLFGLPVISSMRQDENTDESSQDEEEADDDPAALAAAGV</sequence>
<dbReference type="EMBL" id="AOLN01000011">
    <property type="protein sequence ID" value="ELZ94902.1"/>
    <property type="molecule type" value="Genomic_DNA"/>
</dbReference>
<feature type="region of interest" description="Disordered" evidence="1">
    <location>
        <begin position="119"/>
        <end position="149"/>
    </location>
</feature>
<protein>
    <submittedName>
        <fullName evidence="2">Uncharacterized protein</fullName>
    </submittedName>
</protein>
<gene>
    <name evidence="2" type="ORF">C440_07497</name>
</gene>
<dbReference type="AlphaFoldDB" id="M0IFQ9"/>
<organism evidence="2 3">
    <name type="scientific">Haloferax mucosum ATCC BAA-1512</name>
    <dbReference type="NCBI Taxonomy" id="662479"/>
    <lineage>
        <taxon>Archaea</taxon>
        <taxon>Methanobacteriati</taxon>
        <taxon>Methanobacteriota</taxon>
        <taxon>Stenosarchaea group</taxon>
        <taxon>Halobacteria</taxon>
        <taxon>Halobacteriales</taxon>
        <taxon>Haloferacaceae</taxon>
        <taxon>Haloferax</taxon>
    </lineage>
</organism>
<dbReference type="OrthoDB" id="293417at2157"/>
<evidence type="ECO:0000256" key="1">
    <source>
        <dbReference type="SAM" id="MobiDB-lite"/>
    </source>
</evidence>
<dbReference type="RefSeq" id="WP_008319718.1">
    <property type="nucleotide sequence ID" value="NZ_AOLN01000011.1"/>
</dbReference>
<comment type="caution">
    <text evidence="2">The sequence shown here is derived from an EMBL/GenBank/DDBJ whole genome shotgun (WGS) entry which is preliminary data.</text>
</comment>
<evidence type="ECO:0000313" key="2">
    <source>
        <dbReference type="EMBL" id="ELZ94902.1"/>
    </source>
</evidence>
<name>M0IFQ9_9EURY</name>
<evidence type="ECO:0000313" key="3">
    <source>
        <dbReference type="Proteomes" id="UP000011550"/>
    </source>
</evidence>
<feature type="compositionally biased region" description="Acidic residues" evidence="1">
    <location>
        <begin position="126"/>
        <end position="141"/>
    </location>
</feature>
<dbReference type="STRING" id="662479.C440_07497"/>
<feature type="region of interest" description="Disordered" evidence="1">
    <location>
        <begin position="1"/>
        <end position="61"/>
    </location>
</feature>
<proteinExistence type="predicted"/>
<dbReference type="PATRIC" id="fig|662479.7.peg.1517"/>